<keyword evidence="1" id="KW-1133">Transmembrane helix</keyword>
<dbReference type="AlphaFoldDB" id="A0A2S6FVC2"/>
<feature type="transmembrane region" description="Helical" evidence="1">
    <location>
        <begin position="68"/>
        <end position="88"/>
    </location>
</feature>
<dbReference type="Proteomes" id="UP000239863">
    <property type="component" value="Unassembled WGS sequence"/>
</dbReference>
<dbReference type="GO" id="GO:0005886">
    <property type="term" value="C:plasma membrane"/>
    <property type="evidence" value="ECO:0007669"/>
    <property type="project" value="TreeGrafter"/>
</dbReference>
<feature type="transmembrane region" description="Helical" evidence="1">
    <location>
        <begin position="35"/>
        <end position="56"/>
    </location>
</feature>
<dbReference type="SUPFAM" id="SSF103481">
    <property type="entry name" value="Multidrug resistance efflux transporter EmrE"/>
    <property type="match status" value="1"/>
</dbReference>
<proteinExistence type="predicted"/>
<accession>A0A2S6FVC2</accession>
<keyword evidence="1" id="KW-0812">Transmembrane</keyword>
<feature type="transmembrane region" description="Helical" evidence="1">
    <location>
        <begin position="94"/>
        <end position="115"/>
    </location>
</feature>
<dbReference type="InterPro" id="IPR037185">
    <property type="entry name" value="EmrE-like"/>
</dbReference>
<dbReference type="RefSeq" id="WP_104410591.1">
    <property type="nucleotide sequence ID" value="NZ_PTIS01000019.1"/>
</dbReference>
<sequence>MLYIILAFIGGALVTLASIINSRLGKEIGVIQGTVINYTVGLICILLVCIFNGSLFKMSTEGFSGIPLWAYLGGMVGVAVVILSNVIIPKIPVIYSTLLIFIGQIVTGIIVDYIFGNPISKGKFIGCTFIILGLVYNSNIDRKSLKVNDTSNLV</sequence>
<gene>
    <name evidence="2" type="ORF">BD821_11940</name>
</gene>
<keyword evidence="1" id="KW-0472">Membrane</keyword>
<dbReference type="InterPro" id="IPR006750">
    <property type="entry name" value="YdcZ"/>
</dbReference>
<dbReference type="EMBL" id="PTIS01000019">
    <property type="protein sequence ID" value="PPK45586.1"/>
    <property type="molecule type" value="Genomic_DNA"/>
</dbReference>
<dbReference type="Pfam" id="PF04657">
    <property type="entry name" value="DMT_YdcZ"/>
    <property type="match status" value="1"/>
</dbReference>
<name>A0A2S6FVC2_9CLOT</name>
<dbReference type="OrthoDB" id="1654616at2"/>
<evidence type="ECO:0000256" key="1">
    <source>
        <dbReference type="SAM" id="Phobius"/>
    </source>
</evidence>
<dbReference type="STRING" id="37659.GCA_000703125_00914"/>
<comment type="caution">
    <text evidence="2">The sequence shown here is derived from an EMBL/GenBank/DDBJ whole genome shotgun (WGS) entry which is preliminary data.</text>
</comment>
<protein>
    <submittedName>
        <fullName evidence="2">Uncharacterized membrane protein YdcZ (DUF606 family)</fullName>
    </submittedName>
</protein>
<dbReference type="PANTHER" id="PTHR34821">
    <property type="entry name" value="INNER MEMBRANE PROTEIN YDCZ"/>
    <property type="match status" value="1"/>
</dbReference>
<reference evidence="2 3" key="1">
    <citation type="submission" date="2018-02" db="EMBL/GenBank/DDBJ databases">
        <title>Genomic Encyclopedia of Archaeal and Bacterial Type Strains, Phase II (KMG-II): from individual species to whole genera.</title>
        <authorList>
            <person name="Goeker M."/>
        </authorList>
    </citation>
    <scope>NUCLEOTIDE SEQUENCE [LARGE SCALE GENOMIC DNA]</scope>
    <source>
        <strain evidence="2 3">DSM 15099</strain>
    </source>
</reference>
<dbReference type="PANTHER" id="PTHR34821:SF2">
    <property type="entry name" value="INNER MEMBRANE PROTEIN YDCZ"/>
    <property type="match status" value="1"/>
</dbReference>
<evidence type="ECO:0000313" key="3">
    <source>
        <dbReference type="Proteomes" id="UP000239863"/>
    </source>
</evidence>
<evidence type="ECO:0000313" key="2">
    <source>
        <dbReference type="EMBL" id="PPK45586.1"/>
    </source>
</evidence>
<organism evidence="2 3">
    <name type="scientific">Clostridium algidicarnis DSM 15099</name>
    <dbReference type="NCBI Taxonomy" id="1121295"/>
    <lineage>
        <taxon>Bacteria</taxon>
        <taxon>Bacillati</taxon>
        <taxon>Bacillota</taxon>
        <taxon>Clostridia</taxon>
        <taxon>Eubacteriales</taxon>
        <taxon>Clostridiaceae</taxon>
        <taxon>Clostridium</taxon>
    </lineage>
</organism>